<comment type="caution">
    <text evidence="3">The sequence shown here is derived from an EMBL/GenBank/DDBJ whole genome shotgun (WGS) entry which is preliminary data.</text>
</comment>
<evidence type="ECO:0000259" key="2">
    <source>
        <dbReference type="SMART" id="SM00507"/>
    </source>
</evidence>
<dbReference type="Gene3D" id="1.10.30.50">
    <property type="match status" value="1"/>
</dbReference>
<dbReference type="Pfam" id="PF01844">
    <property type="entry name" value="HNH"/>
    <property type="match status" value="1"/>
</dbReference>
<dbReference type="Proteomes" id="UP001589700">
    <property type="component" value="Unassembled WGS sequence"/>
</dbReference>
<evidence type="ECO:0000256" key="1">
    <source>
        <dbReference type="SAM" id="MobiDB-lite"/>
    </source>
</evidence>
<evidence type="ECO:0000313" key="4">
    <source>
        <dbReference type="Proteomes" id="UP001589700"/>
    </source>
</evidence>
<keyword evidence="4" id="KW-1185">Reference proteome</keyword>
<keyword evidence="3" id="KW-0255">Endonuclease</keyword>
<protein>
    <submittedName>
        <fullName evidence="3">HNH endonuclease</fullName>
    </submittedName>
</protein>
<feature type="region of interest" description="Disordered" evidence="1">
    <location>
        <begin position="53"/>
        <end position="76"/>
    </location>
</feature>
<dbReference type="CDD" id="cd00085">
    <property type="entry name" value="HNHc"/>
    <property type="match status" value="1"/>
</dbReference>
<dbReference type="SMART" id="SM00507">
    <property type="entry name" value="HNHc"/>
    <property type="match status" value="1"/>
</dbReference>
<feature type="domain" description="HNH nuclease" evidence="2">
    <location>
        <begin position="18"/>
        <end position="71"/>
    </location>
</feature>
<name>A0ABV5JSB4_9ACTN</name>
<dbReference type="InterPro" id="IPR002711">
    <property type="entry name" value="HNH"/>
</dbReference>
<keyword evidence="3" id="KW-0540">Nuclease</keyword>
<dbReference type="RefSeq" id="WP_182632966.1">
    <property type="nucleotide sequence ID" value="NZ_JAALDM010000217.1"/>
</dbReference>
<proteinExistence type="predicted"/>
<sequence length="92" mass="10263">MRPHQTHRRPSDTKQWRAIRAAILKESDTCHICGLPGADAIDHVIPLAHGGTNDRTNLKPAHHNTGQRCNRVKGDRYTTPILKRSGSLNRPA</sequence>
<dbReference type="EMBL" id="JBHMDY010000008">
    <property type="protein sequence ID" value="MFB9260674.1"/>
    <property type="molecule type" value="Genomic_DNA"/>
</dbReference>
<accession>A0ABV5JSB4</accession>
<dbReference type="InterPro" id="IPR003615">
    <property type="entry name" value="HNH_nuc"/>
</dbReference>
<evidence type="ECO:0000313" key="3">
    <source>
        <dbReference type="EMBL" id="MFB9260674.1"/>
    </source>
</evidence>
<dbReference type="GO" id="GO:0004519">
    <property type="term" value="F:endonuclease activity"/>
    <property type="evidence" value="ECO:0007669"/>
    <property type="project" value="UniProtKB-KW"/>
</dbReference>
<keyword evidence="3" id="KW-0378">Hydrolase</keyword>
<reference evidence="3 4" key="1">
    <citation type="submission" date="2024-09" db="EMBL/GenBank/DDBJ databases">
        <authorList>
            <person name="Sun Q."/>
            <person name="Mori K."/>
        </authorList>
    </citation>
    <scope>NUCLEOTIDE SEQUENCE [LARGE SCALE GENOMIC DNA]</scope>
    <source>
        <strain evidence="3 4">CCM 7659</strain>
    </source>
</reference>
<gene>
    <name evidence="3" type="ORF">ACFFVD_12760</name>
</gene>
<organism evidence="3 4">
    <name type="scientific">Dietzia aerolata</name>
    <dbReference type="NCBI Taxonomy" id="595984"/>
    <lineage>
        <taxon>Bacteria</taxon>
        <taxon>Bacillati</taxon>
        <taxon>Actinomycetota</taxon>
        <taxon>Actinomycetes</taxon>
        <taxon>Mycobacteriales</taxon>
        <taxon>Dietziaceae</taxon>
        <taxon>Dietzia</taxon>
    </lineage>
</organism>